<comment type="catalytic activity">
    <reaction evidence="8">
        <text>4-imidazolone-5-propanoate + H2O = N-formimidoyl-L-glutamate</text>
        <dbReference type="Rhea" id="RHEA:23660"/>
        <dbReference type="ChEBI" id="CHEBI:15377"/>
        <dbReference type="ChEBI" id="CHEBI:58928"/>
        <dbReference type="ChEBI" id="CHEBI:77893"/>
        <dbReference type="EC" id="3.5.2.7"/>
    </reaction>
</comment>
<feature type="binding site" evidence="8">
    <location>
        <position position="331"/>
    </location>
    <ligand>
        <name>N-formimidoyl-L-glutamate</name>
        <dbReference type="ChEBI" id="CHEBI:58928"/>
    </ligand>
</feature>
<dbReference type="NCBIfam" id="TIGR01224">
    <property type="entry name" value="hutI"/>
    <property type="match status" value="1"/>
</dbReference>
<dbReference type="InterPro" id="IPR005920">
    <property type="entry name" value="HutI"/>
</dbReference>
<dbReference type="HAMAP" id="MF_00372">
    <property type="entry name" value="HutI"/>
    <property type="match status" value="1"/>
</dbReference>
<evidence type="ECO:0000256" key="8">
    <source>
        <dbReference type="HAMAP-Rule" id="MF_00372"/>
    </source>
</evidence>
<dbReference type="InterPro" id="IPR013108">
    <property type="entry name" value="Amidohydro_3"/>
</dbReference>
<comment type="pathway">
    <text evidence="8">Amino-acid degradation; L-histidine degradation into L-glutamate; N-formimidoyl-L-glutamate from L-histidine: step 3/3.</text>
</comment>
<dbReference type="SUPFAM" id="SSF51338">
    <property type="entry name" value="Composite domain of metallo-dependent hydrolases"/>
    <property type="match status" value="1"/>
</dbReference>
<feature type="binding site" evidence="8">
    <location>
        <position position="333"/>
    </location>
    <ligand>
        <name>N-formimidoyl-L-glutamate</name>
        <dbReference type="ChEBI" id="CHEBI:58928"/>
    </ligand>
</feature>
<feature type="binding site" evidence="8">
    <location>
        <position position="84"/>
    </location>
    <ligand>
        <name>Fe(3+)</name>
        <dbReference type="ChEBI" id="CHEBI:29034"/>
    </ligand>
</feature>
<reference evidence="10 11" key="1">
    <citation type="submission" date="2019-03" db="EMBL/GenBank/DDBJ databases">
        <title>Lake Tanganyika Metagenome-Assembled Genomes (MAGs).</title>
        <authorList>
            <person name="Tran P."/>
        </authorList>
    </citation>
    <scope>NUCLEOTIDE SEQUENCE [LARGE SCALE GENOMIC DNA]</scope>
    <source>
        <strain evidence="10">K_DeepCast_65m_m2_236</strain>
    </source>
</reference>
<comment type="subcellular location">
    <subcellularLocation>
        <location evidence="8">Cytoplasm</location>
    </subcellularLocation>
</comment>
<evidence type="ECO:0000313" key="11">
    <source>
        <dbReference type="Proteomes" id="UP000703893"/>
    </source>
</evidence>
<evidence type="ECO:0000256" key="4">
    <source>
        <dbReference type="ARBA" id="ARBA00022801"/>
    </source>
</evidence>
<feature type="binding site" evidence="8">
    <location>
        <position position="86"/>
    </location>
    <ligand>
        <name>Zn(2+)</name>
        <dbReference type="ChEBI" id="CHEBI:29105"/>
    </ligand>
</feature>
<evidence type="ECO:0000256" key="7">
    <source>
        <dbReference type="ARBA" id="ARBA00023004"/>
    </source>
</evidence>
<dbReference type="PANTHER" id="PTHR42752:SF1">
    <property type="entry name" value="IMIDAZOLONEPROPIONASE-RELATED"/>
    <property type="match status" value="1"/>
</dbReference>
<accession>A0A937X4S9</accession>
<name>A0A937X4S9_9BACT</name>
<feature type="binding site" evidence="8">
    <location>
        <position position="156"/>
    </location>
    <ligand>
        <name>4-imidazolone-5-propanoate</name>
        <dbReference type="ChEBI" id="CHEBI:77893"/>
    </ligand>
</feature>
<dbReference type="EMBL" id="VGJX01000149">
    <property type="protein sequence ID" value="MBM3274199.1"/>
    <property type="molecule type" value="Genomic_DNA"/>
</dbReference>
<evidence type="ECO:0000313" key="10">
    <source>
        <dbReference type="EMBL" id="MBM3274199.1"/>
    </source>
</evidence>
<feature type="binding site" evidence="8">
    <location>
        <position position="329"/>
    </location>
    <ligand>
        <name>Zn(2+)</name>
        <dbReference type="ChEBI" id="CHEBI:29105"/>
    </ligand>
</feature>
<evidence type="ECO:0000256" key="6">
    <source>
        <dbReference type="ARBA" id="ARBA00022833"/>
    </source>
</evidence>
<keyword evidence="4 8" id="KW-0378">Hydrolase</keyword>
<dbReference type="GO" id="GO:0005737">
    <property type="term" value="C:cytoplasm"/>
    <property type="evidence" value="ECO:0007669"/>
    <property type="project" value="UniProtKB-SubCell"/>
</dbReference>
<feature type="binding site" evidence="8">
    <location>
        <position position="93"/>
    </location>
    <ligand>
        <name>4-imidazolone-5-propanoate</name>
        <dbReference type="ChEBI" id="CHEBI:77893"/>
    </ligand>
</feature>
<feature type="binding site" evidence="8">
    <location>
        <position position="156"/>
    </location>
    <ligand>
        <name>N-formimidoyl-L-glutamate</name>
        <dbReference type="ChEBI" id="CHEBI:58928"/>
    </ligand>
</feature>
<organism evidence="10 11">
    <name type="scientific">Candidatus Tanganyikabacteria bacterium</name>
    <dbReference type="NCBI Taxonomy" id="2961651"/>
    <lineage>
        <taxon>Bacteria</taxon>
        <taxon>Bacillati</taxon>
        <taxon>Candidatus Sericytochromatia</taxon>
        <taxon>Candidatus Tanganyikabacteria</taxon>
    </lineage>
</organism>
<dbReference type="EC" id="3.5.2.7" evidence="1 8"/>
<dbReference type="GO" id="GO:0005506">
    <property type="term" value="F:iron ion binding"/>
    <property type="evidence" value="ECO:0007669"/>
    <property type="project" value="UniProtKB-UniRule"/>
</dbReference>
<gene>
    <name evidence="8" type="primary">hutI</name>
    <name evidence="10" type="ORF">FJZ00_03535</name>
</gene>
<evidence type="ECO:0000259" key="9">
    <source>
        <dbReference type="Pfam" id="PF07969"/>
    </source>
</evidence>
<dbReference type="PANTHER" id="PTHR42752">
    <property type="entry name" value="IMIDAZOLONEPROPIONASE"/>
    <property type="match status" value="1"/>
</dbReference>
<feature type="binding site" evidence="8">
    <location>
        <position position="254"/>
    </location>
    <ligand>
        <name>Fe(3+)</name>
        <dbReference type="ChEBI" id="CHEBI:29034"/>
    </ligand>
</feature>
<dbReference type="Gene3D" id="3.20.20.140">
    <property type="entry name" value="Metal-dependent hydrolases"/>
    <property type="match status" value="1"/>
</dbReference>
<feature type="binding site" evidence="8">
    <location>
        <position position="86"/>
    </location>
    <ligand>
        <name>Fe(3+)</name>
        <dbReference type="ChEBI" id="CHEBI:29034"/>
    </ligand>
</feature>
<dbReference type="FunFam" id="3.20.20.140:FF:000007">
    <property type="entry name" value="Imidazolonepropionase"/>
    <property type="match status" value="1"/>
</dbReference>
<feature type="binding site" evidence="8">
    <location>
        <position position="257"/>
    </location>
    <ligand>
        <name>4-imidazolone-5-propanoate</name>
        <dbReference type="ChEBI" id="CHEBI:77893"/>
    </ligand>
</feature>
<dbReference type="GO" id="GO:0019556">
    <property type="term" value="P:L-histidine catabolic process to glutamate and formamide"/>
    <property type="evidence" value="ECO:0007669"/>
    <property type="project" value="UniProtKB-UniRule"/>
</dbReference>
<feature type="domain" description="Amidohydrolase 3" evidence="9">
    <location>
        <begin position="99"/>
        <end position="417"/>
    </location>
</feature>
<dbReference type="Pfam" id="PF07969">
    <property type="entry name" value="Amidohydro_3"/>
    <property type="match status" value="1"/>
</dbReference>
<feature type="binding site" evidence="8">
    <location>
        <position position="84"/>
    </location>
    <ligand>
        <name>Zn(2+)</name>
        <dbReference type="ChEBI" id="CHEBI:29105"/>
    </ligand>
</feature>
<keyword evidence="6 8" id="KW-0862">Zinc</keyword>
<dbReference type="GO" id="GO:0008270">
    <property type="term" value="F:zinc ion binding"/>
    <property type="evidence" value="ECO:0007669"/>
    <property type="project" value="UniProtKB-UniRule"/>
</dbReference>
<feature type="binding site" evidence="8">
    <location>
        <position position="329"/>
    </location>
    <ligand>
        <name>Fe(3+)</name>
        <dbReference type="ChEBI" id="CHEBI:29034"/>
    </ligand>
</feature>
<dbReference type="AlphaFoldDB" id="A0A937X4S9"/>
<dbReference type="SUPFAM" id="SSF51556">
    <property type="entry name" value="Metallo-dependent hydrolases"/>
    <property type="match status" value="1"/>
</dbReference>
<keyword evidence="7 8" id="KW-0408">Iron</keyword>
<dbReference type="Gene3D" id="2.30.40.10">
    <property type="entry name" value="Urease, subunit C, domain 1"/>
    <property type="match status" value="1"/>
</dbReference>
<keyword evidence="3 8" id="KW-0479">Metal-binding</keyword>
<comment type="cofactor">
    <cofactor evidence="8">
        <name>Zn(2+)</name>
        <dbReference type="ChEBI" id="CHEBI:29105"/>
    </cofactor>
    <cofactor evidence="8">
        <name>Fe(3+)</name>
        <dbReference type="ChEBI" id="CHEBI:29034"/>
    </cofactor>
    <text evidence="8">Binds 1 zinc or iron ion per subunit.</text>
</comment>
<evidence type="ECO:0000256" key="1">
    <source>
        <dbReference type="ARBA" id="ARBA00012864"/>
    </source>
</evidence>
<keyword evidence="5 8" id="KW-0369">Histidine metabolism</keyword>
<dbReference type="InterPro" id="IPR011059">
    <property type="entry name" value="Metal-dep_hydrolase_composite"/>
</dbReference>
<dbReference type="GO" id="GO:0050480">
    <property type="term" value="F:imidazolonepropionase activity"/>
    <property type="evidence" value="ECO:0007669"/>
    <property type="project" value="UniProtKB-UniRule"/>
</dbReference>
<dbReference type="Proteomes" id="UP000703893">
    <property type="component" value="Unassembled WGS sequence"/>
</dbReference>
<keyword evidence="2 8" id="KW-0963">Cytoplasm</keyword>
<comment type="similarity">
    <text evidence="8">Belongs to the metallo-dependent hydrolases superfamily. HutI family.</text>
</comment>
<feature type="binding site" evidence="8">
    <location>
        <position position="334"/>
    </location>
    <ligand>
        <name>4-imidazolone-5-propanoate</name>
        <dbReference type="ChEBI" id="CHEBI:77893"/>
    </ligand>
</feature>
<comment type="function">
    <text evidence="8">Catalyzes the hydrolytic cleavage of the carbon-nitrogen bond in imidazolone-5-propanoate to yield N-formimidoyl-L-glutamate. It is the third step in the universal histidine degradation pathway.</text>
</comment>
<dbReference type="InterPro" id="IPR032466">
    <property type="entry name" value="Metal_Hydrolase"/>
</dbReference>
<protein>
    <recommendedName>
        <fullName evidence="1 8">Imidazolonepropionase</fullName>
        <ecNumber evidence="1 8">3.5.2.7</ecNumber>
    </recommendedName>
    <alternativeName>
        <fullName evidence="8">Imidazolone-5-propionate hydrolase</fullName>
    </alternativeName>
</protein>
<comment type="caution">
    <text evidence="10">The sequence shown here is derived from an EMBL/GenBank/DDBJ whole genome shotgun (WGS) entry which is preliminary data.</text>
</comment>
<feature type="binding site" evidence="8">
    <location>
        <position position="254"/>
    </location>
    <ligand>
        <name>Zn(2+)</name>
        <dbReference type="ChEBI" id="CHEBI:29105"/>
    </ligand>
</feature>
<evidence type="ECO:0000256" key="2">
    <source>
        <dbReference type="ARBA" id="ARBA00022490"/>
    </source>
</evidence>
<evidence type="ECO:0000256" key="5">
    <source>
        <dbReference type="ARBA" id="ARBA00022808"/>
    </source>
</evidence>
<evidence type="ECO:0000256" key="3">
    <source>
        <dbReference type="ARBA" id="ARBA00022723"/>
    </source>
</evidence>
<feature type="binding site" evidence="8">
    <location>
        <position position="191"/>
    </location>
    <ligand>
        <name>4-imidazolone-5-propanoate</name>
        <dbReference type="ChEBI" id="CHEBI:77893"/>
    </ligand>
</feature>
<sequence length="427" mass="44145">MVATIDLLIEHAAQVVSPRGTGALSGAEQGRLEIVPDGAVAVAGGRIVAMGPTVTVQGSVGLSRTTKVIDARGMVVTPGLVDAHTHVVYGGDRIDEFEQRARGATYAEILAAGGGIHRTVAATRAASVEELARQTSSRLDRMLASGTTTAESKSGYGLDKETELKQLDAMGRKALARRHPLELIPTFLGAHAVPPGEDPDDFVDFLIADVLPDVAAQGIAKACDVFCEKGVFTPDQSAKLLEAARSHGLMPKLHADELADTGGAALAAKLGALSADHLHCASLEGLAEMARAGVVAVLLPGTGLFLGMNDHAQARAMVEMGLSVALGTDCNPGSCPAHSMTLMMSLAVTQLKLTPAEALVAATANAAASCGVVDRIGRLAPGFQADLVVWDAPDYRALSYYLGADLARTVVKRGTIVRDGTRDPAPV</sequence>
<proteinExistence type="inferred from homology"/>